<protein>
    <submittedName>
        <fullName evidence="2 3">Lipocalin-1 interacting membrane receptor, putative</fullName>
    </submittedName>
</protein>
<dbReference type="VEuPathDB" id="VectorBase:ISCW007617"/>
<sequence length="172" mass="18164">MAADVSRHCCSAALADAIASHTTGISLLMVVHNTLELLVGIKALPASPQVRQFSLGISSLSALGIFGSALEVVLILYPLPPEGLLCHQGDLLALFHTSLGLAVLQRKRIAAGITNFDLLGDFGRIEWLASFPLVLAYNVVFAVAAATSLATKMTAAMRRELLGRLAAWGKDD</sequence>
<keyword evidence="1" id="KW-1133">Transmembrane helix</keyword>
<dbReference type="EnsemblMetazoa" id="ISCW007617-RA">
    <property type="protein sequence ID" value="ISCW007617-PA"/>
    <property type="gene ID" value="ISCW007617"/>
</dbReference>
<accession>B7PV13</accession>
<dbReference type="HOGENOM" id="CLU_1450890_0_0_1"/>
<evidence type="ECO:0000256" key="1">
    <source>
        <dbReference type="SAM" id="Phobius"/>
    </source>
</evidence>
<keyword evidence="4" id="KW-1185">Reference proteome</keyword>
<dbReference type="EMBL" id="ABJB010779573">
    <property type="status" value="NOT_ANNOTATED_CDS"/>
    <property type="molecule type" value="Genomic_DNA"/>
</dbReference>
<keyword evidence="1" id="KW-0472">Membrane</keyword>
<reference evidence="2 4" key="1">
    <citation type="submission" date="2008-03" db="EMBL/GenBank/DDBJ databases">
        <title>Annotation of Ixodes scapularis.</title>
        <authorList>
            <consortium name="Ixodes scapularis Genome Project Consortium"/>
            <person name="Caler E."/>
            <person name="Hannick L.I."/>
            <person name="Bidwell S."/>
            <person name="Joardar V."/>
            <person name="Thiagarajan M."/>
            <person name="Amedeo P."/>
            <person name="Galinsky K.J."/>
            <person name="Schobel S."/>
            <person name="Inman J."/>
            <person name="Hostetler J."/>
            <person name="Miller J."/>
            <person name="Hammond M."/>
            <person name="Megy K."/>
            <person name="Lawson D."/>
            <person name="Kodira C."/>
            <person name="Sutton G."/>
            <person name="Meyer J."/>
            <person name="Hill C.A."/>
            <person name="Birren B."/>
            <person name="Nene V."/>
            <person name="Collins F."/>
            <person name="Alarcon-Chaidez F."/>
            <person name="Wikel S."/>
            <person name="Strausberg R."/>
        </authorList>
    </citation>
    <scope>NUCLEOTIDE SEQUENCE [LARGE SCALE GENOMIC DNA]</scope>
    <source>
        <strain evidence="4">Wikel</strain>
        <strain evidence="2">Wikel colony</strain>
    </source>
</reference>
<dbReference type="VEuPathDB" id="VectorBase:ISCI007617"/>
<feature type="transmembrane region" description="Helical" evidence="1">
    <location>
        <begin position="53"/>
        <end position="77"/>
    </location>
</feature>
<keyword evidence="1" id="KW-0812">Transmembrane</keyword>
<dbReference type="VEuPathDB" id="VectorBase:ISCP_037029"/>
<dbReference type="AlphaFoldDB" id="B7PV13"/>
<organism>
    <name type="scientific">Ixodes scapularis</name>
    <name type="common">Black-legged tick</name>
    <name type="synonym">Deer tick</name>
    <dbReference type="NCBI Taxonomy" id="6945"/>
    <lineage>
        <taxon>Eukaryota</taxon>
        <taxon>Metazoa</taxon>
        <taxon>Ecdysozoa</taxon>
        <taxon>Arthropoda</taxon>
        <taxon>Chelicerata</taxon>
        <taxon>Arachnida</taxon>
        <taxon>Acari</taxon>
        <taxon>Parasitiformes</taxon>
        <taxon>Ixodida</taxon>
        <taxon>Ixodoidea</taxon>
        <taxon>Ixodidae</taxon>
        <taxon>Ixodinae</taxon>
        <taxon>Ixodes</taxon>
    </lineage>
</organism>
<dbReference type="PaxDb" id="6945-B7PV13"/>
<dbReference type="EMBL" id="DS796802">
    <property type="protein sequence ID" value="EEC10435.1"/>
    <property type="molecule type" value="Genomic_DNA"/>
</dbReference>
<dbReference type="PRINTS" id="PR01692">
    <property type="entry name" value="LIPOCALINIMR"/>
</dbReference>
<evidence type="ECO:0000313" key="2">
    <source>
        <dbReference type="EMBL" id="EEC10435.1"/>
    </source>
</evidence>
<name>B7PV13_IXOSC</name>
<dbReference type="EMBL" id="ABJB010399900">
    <property type="status" value="NOT_ANNOTATED_CDS"/>
    <property type="molecule type" value="Genomic_DNA"/>
</dbReference>
<keyword evidence="2" id="KW-0675">Receptor</keyword>
<dbReference type="OrthoDB" id="5596951at2759"/>
<dbReference type="PANTHER" id="PTHR12625">
    <property type="entry name" value="LIPOCALIN-1 INTERACTING MEMBRANE RECEPTOR LIMR"/>
    <property type="match status" value="1"/>
</dbReference>
<dbReference type="PANTHER" id="PTHR12625:SF0">
    <property type="entry name" value="PROTEIN LILIPOD"/>
    <property type="match status" value="1"/>
</dbReference>
<evidence type="ECO:0000313" key="4">
    <source>
        <dbReference type="Proteomes" id="UP000001555"/>
    </source>
</evidence>
<gene>
    <name evidence="2" type="ORF">IscW_ISCW007617</name>
</gene>
<feature type="transmembrane region" description="Helical" evidence="1">
    <location>
        <begin position="127"/>
        <end position="150"/>
    </location>
</feature>
<proteinExistence type="predicted"/>
<reference evidence="3" key="2">
    <citation type="submission" date="2020-05" db="UniProtKB">
        <authorList>
            <consortium name="EnsemblMetazoa"/>
        </authorList>
    </citation>
    <scope>IDENTIFICATION</scope>
    <source>
        <strain evidence="3">wikel</strain>
    </source>
</reference>
<evidence type="ECO:0000313" key="3">
    <source>
        <dbReference type="EnsemblMetazoa" id="ISCW007617-PA"/>
    </source>
</evidence>
<dbReference type="Proteomes" id="UP000001555">
    <property type="component" value="Unassembled WGS sequence"/>
</dbReference>
<dbReference type="InParanoid" id="B7PV13"/>
<dbReference type="InterPro" id="IPR008075">
    <property type="entry name" value="LIMR"/>
</dbReference>